<dbReference type="Gene3D" id="3.40.50.150">
    <property type="entry name" value="Vaccinia Virus protein VP39"/>
    <property type="match status" value="1"/>
</dbReference>
<gene>
    <name evidence="2" type="ORF">NEH16_18115</name>
</gene>
<proteinExistence type="predicted"/>
<dbReference type="CDD" id="cd02440">
    <property type="entry name" value="AdoMet_MTases"/>
    <property type="match status" value="1"/>
</dbReference>
<dbReference type="Proteomes" id="UP001164963">
    <property type="component" value="Chromosome"/>
</dbReference>
<protein>
    <submittedName>
        <fullName evidence="2">Methyltransferase domain-containing protein</fullName>
    </submittedName>
</protein>
<dbReference type="EMBL" id="CP098740">
    <property type="protein sequence ID" value="UZK55781.1"/>
    <property type="molecule type" value="Genomic_DNA"/>
</dbReference>
<keyword evidence="2" id="KW-0808">Transferase</keyword>
<reference evidence="2" key="1">
    <citation type="journal article" date="2022" name="Front. Microbiol.">
        <title>Mirubactin C rescues the lethal effect of cell wall biosynthesis mutations in Bacillus subtilis.</title>
        <authorList>
            <person name="Kepplinger B."/>
            <person name="Wen X."/>
            <person name="Tyler A.R."/>
            <person name="Kim B.Y."/>
            <person name="Brown J."/>
            <person name="Banks P."/>
            <person name="Dashti Y."/>
            <person name="Mackenzie E.S."/>
            <person name="Wills C."/>
            <person name="Kawai Y."/>
            <person name="Waldron K.J."/>
            <person name="Allenby N.E.E."/>
            <person name="Wu L.J."/>
            <person name="Hall M.J."/>
            <person name="Errington J."/>
        </authorList>
    </citation>
    <scope>NUCLEOTIDE SEQUENCE</scope>
    <source>
        <strain evidence="2">MDA8-470</strain>
    </source>
</reference>
<name>A0ABY6PUK1_9ACTN</name>
<dbReference type="InterPro" id="IPR013216">
    <property type="entry name" value="Methyltransf_11"/>
</dbReference>
<dbReference type="SUPFAM" id="SSF53335">
    <property type="entry name" value="S-adenosyl-L-methionine-dependent methyltransferases"/>
    <property type="match status" value="1"/>
</dbReference>
<keyword evidence="2" id="KW-0489">Methyltransferase</keyword>
<dbReference type="GO" id="GO:0008168">
    <property type="term" value="F:methyltransferase activity"/>
    <property type="evidence" value="ECO:0007669"/>
    <property type="project" value="UniProtKB-KW"/>
</dbReference>
<dbReference type="PANTHER" id="PTHR43591">
    <property type="entry name" value="METHYLTRANSFERASE"/>
    <property type="match status" value="1"/>
</dbReference>
<sequence>MDNSRSPLAERLPGATELRRTGYELLRTGPGRTVLDAGCGTGTAVAELAALGARVTGVDLDGAALAEARRRVPGADLRRADARALPFPDASLHGYRADKVLHALDEPEAALREARRVLAPGGRAVLVGQDWDTFVIDSDDPGLTRWLVRARADAVASPRAARAHRRLLADAGFEEITSQVRTAELTDPVFLPLLTGLAAAPRTPDAPDTARIEAWADEQRARARTGRLYAAVPFFLAAGTAP</sequence>
<evidence type="ECO:0000259" key="1">
    <source>
        <dbReference type="Pfam" id="PF08241"/>
    </source>
</evidence>
<organism evidence="2 3">
    <name type="scientific">Streptomyces drozdowiczii</name>
    <dbReference type="NCBI Taxonomy" id="202862"/>
    <lineage>
        <taxon>Bacteria</taxon>
        <taxon>Bacillati</taxon>
        <taxon>Actinomycetota</taxon>
        <taxon>Actinomycetes</taxon>
        <taxon>Kitasatosporales</taxon>
        <taxon>Streptomycetaceae</taxon>
        <taxon>Streptomyces</taxon>
    </lineage>
</organism>
<feature type="domain" description="Methyltransferase type 11" evidence="1">
    <location>
        <begin position="35"/>
        <end position="125"/>
    </location>
</feature>
<evidence type="ECO:0000313" key="3">
    <source>
        <dbReference type="Proteomes" id="UP001164963"/>
    </source>
</evidence>
<keyword evidence="3" id="KW-1185">Reference proteome</keyword>
<dbReference type="PANTHER" id="PTHR43591:SF24">
    <property type="entry name" value="2-METHOXY-6-POLYPRENYL-1,4-BENZOQUINOL METHYLASE, MITOCHONDRIAL"/>
    <property type="match status" value="1"/>
</dbReference>
<evidence type="ECO:0000313" key="2">
    <source>
        <dbReference type="EMBL" id="UZK55781.1"/>
    </source>
</evidence>
<dbReference type="GO" id="GO:0032259">
    <property type="term" value="P:methylation"/>
    <property type="evidence" value="ECO:0007669"/>
    <property type="project" value="UniProtKB-KW"/>
</dbReference>
<dbReference type="InterPro" id="IPR029063">
    <property type="entry name" value="SAM-dependent_MTases_sf"/>
</dbReference>
<dbReference type="RefSeq" id="WP_265543650.1">
    <property type="nucleotide sequence ID" value="NZ_CP098740.1"/>
</dbReference>
<accession>A0ABY6PUK1</accession>
<dbReference type="Pfam" id="PF08241">
    <property type="entry name" value="Methyltransf_11"/>
    <property type="match status" value="1"/>
</dbReference>